<reference evidence="1" key="2">
    <citation type="journal article" date="2015" name="Data Brief">
        <title>Shoot transcriptome of the giant reed, Arundo donax.</title>
        <authorList>
            <person name="Barrero R.A."/>
            <person name="Guerrero F.D."/>
            <person name="Moolhuijzen P."/>
            <person name="Goolsby J.A."/>
            <person name="Tidwell J."/>
            <person name="Bellgard S.E."/>
            <person name="Bellgard M.I."/>
        </authorList>
    </citation>
    <scope>NUCLEOTIDE SEQUENCE</scope>
    <source>
        <tissue evidence="1">Shoot tissue taken approximately 20 cm above the soil surface</tissue>
    </source>
</reference>
<name>A0A0A9HSR3_ARUDO</name>
<proteinExistence type="predicted"/>
<protein>
    <submittedName>
        <fullName evidence="1">Uncharacterized protein</fullName>
    </submittedName>
</protein>
<sequence length="41" mass="5022">MLKMLLLISFYNSHISVWVMSIERYLFRPYSFAFENCQPVF</sequence>
<evidence type="ECO:0000313" key="1">
    <source>
        <dbReference type="EMBL" id="JAE38874.1"/>
    </source>
</evidence>
<accession>A0A0A9HSR3</accession>
<organism evidence="1">
    <name type="scientific">Arundo donax</name>
    <name type="common">Giant reed</name>
    <name type="synonym">Donax arundinaceus</name>
    <dbReference type="NCBI Taxonomy" id="35708"/>
    <lineage>
        <taxon>Eukaryota</taxon>
        <taxon>Viridiplantae</taxon>
        <taxon>Streptophyta</taxon>
        <taxon>Embryophyta</taxon>
        <taxon>Tracheophyta</taxon>
        <taxon>Spermatophyta</taxon>
        <taxon>Magnoliopsida</taxon>
        <taxon>Liliopsida</taxon>
        <taxon>Poales</taxon>
        <taxon>Poaceae</taxon>
        <taxon>PACMAD clade</taxon>
        <taxon>Arundinoideae</taxon>
        <taxon>Arundineae</taxon>
        <taxon>Arundo</taxon>
    </lineage>
</organism>
<dbReference type="AlphaFoldDB" id="A0A0A9HSR3"/>
<dbReference type="EMBL" id="GBRH01159022">
    <property type="protein sequence ID" value="JAE38874.1"/>
    <property type="molecule type" value="Transcribed_RNA"/>
</dbReference>
<reference evidence="1" key="1">
    <citation type="submission" date="2014-09" db="EMBL/GenBank/DDBJ databases">
        <authorList>
            <person name="Magalhaes I.L.F."/>
            <person name="Oliveira U."/>
            <person name="Santos F.R."/>
            <person name="Vidigal T.H.D.A."/>
            <person name="Brescovit A.D."/>
            <person name="Santos A.J."/>
        </authorList>
    </citation>
    <scope>NUCLEOTIDE SEQUENCE</scope>
    <source>
        <tissue evidence="1">Shoot tissue taken approximately 20 cm above the soil surface</tissue>
    </source>
</reference>